<gene>
    <name evidence="2" type="ORF">GX50_04271</name>
</gene>
<proteinExistence type="predicted"/>
<evidence type="ECO:0000256" key="1">
    <source>
        <dbReference type="SAM" id="MobiDB-lite"/>
    </source>
</evidence>
<protein>
    <submittedName>
        <fullName evidence="2">Uncharacterized protein</fullName>
    </submittedName>
</protein>
<name>A0A2B7ZJC5_9EURO</name>
<comment type="caution">
    <text evidence="2">The sequence shown here is derived from an EMBL/GenBank/DDBJ whole genome shotgun (WGS) entry which is preliminary data.</text>
</comment>
<evidence type="ECO:0000313" key="2">
    <source>
        <dbReference type="EMBL" id="PGH32927.1"/>
    </source>
</evidence>
<sequence>MVFAHRRTHQRLQDAIRFPAPNKKRPTRELPTTCNTQPESPYPSTLVKPDKSAVLQIDHINYRALELPTIGAIGPSHRWVTPAYESLKDGTWGRPPEPRGGAELDSRRAPGTGVVKTNGA</sequence>
<feature type="region of interest" description="Disordered" evidence="1">
    <location>
        <begin position="86"/>
        <end position="120"/>
    </location>
</feature>
<dbReference type="Proteomes" id="UP000226031">
    <property type="component" value="Unassembled WGS sequence"/>
</dbReference>
<keyword evidence="3" id="KW-1185">Reference proteome</keyword>
<feature type="region of interest" description="Disordered" evidence="1">
    <location>
        <begin position="14"/>
        <end position="47"/>
    </location>
</feature>
<organism evidence="2 3">
    <name type="scientific">[Emmonsia] crescens</name>
    <dbReference type="NCBI Taxonomy" id="73230"/>
    <lineage>
        <taxon>Eukaryota</taxon>
        <taxon>Fungi</taxon>
        <taxon>Dikarya</taxon>
        <taxon>Ascomycota</taxon>
        <taxon>Pezizomycotina</taxon>
        <taxon>Eurotiomycetes</taxon>
        <taxon>Eurotiomycetidae</taxon>
        <taxon>Onygenales</taxon>
        <taxon>Ajellomycetaceae</taxon>
        <taxon>Emergomyces</taxon>
    </lineage>
</organism>
<accession>A0A2B7ZJC5</accession>
<evidence type="ECO:0000313" key="3">
    <source>
        <dbReference type="Proteomes" id="UP000226031"/>
    </source>
</evidence>
<reference evidence="2 3" key="1">
    <citation type="submission" date="2017-10" db="EMBL/GenBank/DDBJ databases">
        <title>Comparative genomics in systemic dimorphic fungi from Ajellomycetaceae.</title>
        <authorList>
            <person name="Munoz J.F."/>
            <person name="Mcewen J.G."/>
            <person name="Clay O.K."/>
            <person name="Cuomo C.A."/>
        </authorList>
    </citation>
    <scope>NUCLEOTIDE SEQUENCE [LARGE SCALE GENOMIC DNA]</scope>
    <source>
        <strain evidence="2 3">UAMH4076</strain>
    </source>
</reference>
<feature type="compositionally biased region" description="Basic and acidic residues" evidence="1">
    <location>
        <begin position="96"/>
        <end position="108"/>
    </location>
</feature>
<dbReference type="EMBL" id="PDND01000077">
    <property type="protein sequence ID" value="PGH32927.1"/>
    <property type="molecule type" value="Genomic_DNA"/>
</dbReference>
<feature type="compositionally biased region" description="Polar residues" evidence="1">
    <location>
        <begin position="30"/>
        <end position="43"/>
    </location>
</feature>
<dbReference type="AlphaFoldDB" id="A0A2B7ZJC5"/>